<proteinExistence type="predicted"/>
<dbReference type="Proteomes" id="UP000039865">
    <property type="component" value="Unassembled WGS sequence"/>
</dbReference>
<protein>
    <submittedName>
        <fullName evidence="1">Uncharacterized protein</fullName>
    </submittedName>
</protein>
<organism evidence="1 2">
    <name type="scientific">Stylonychia lemnae</name>
    <name type="common">Ciliate</name>
    <dbReference type="NCBI Taxonomy" id="5949"/>
    <lineage>
        <taxon>Eukaryota</taxon>
        <taxon>Sar</taxon>
        <taxon>Alveolata</taxon>
        <taxon>Ciliophora</taxon>
        <taxon>Intramacronucleata</taxon>
        <taxon>Spirotrichea</taxon>
        <taxon>Stichotrichia</taxon>
        <taxon>Sporadotrichida</taxon>
        <taxon>Oxytrichidae</taxon>
        <taxon>Stylonychinae</taxon>
        <taxon>Stylonychia</taxon>
    </lineage>
</organism>
<evidence type="ECO:0000313" key="1">
    <source>
        <dbReference type="EMBL" id="CDW88165.1"/>
    </source>
</evidence>
<gene>
    <name evidence="1" type="primary">Contig202.g239</name>
    <name evidence="1" type="ORF">STYLEM_17283</name>
</gene>
<dbReference type="AlphaFoldDB" id="A0A078B0I1"/>
<name>A0A078B0I1_STYLE</name>
<reference evidence="1 2" key="1">
    <citation type="submission" date="2014-06" db="EMBL/GenBank/DDBJ databases">
        <authorList>
            <person name="Swart Estienne"/>
        </authorList>
    </citation>
    <scope>NUCLEOTIDE SEQUENCE [LARGE SCALE GENOMIC DNA]</scope>
    <source>
        <strain evidence="1 2">130c</strain>
    </source>
</reference>
<sequence length="130" mass="15395">MENSMFKLGKVLNKYIFIDILGSNGINETKRLLWRTNKQARMFLIKMLKQINNNIGKRYVKGIIKQRLAERTDSTVSQQEFRSYIYKKMLSQAYIFSKIQLTQEAQLSKRIDPAFKIRIILIKRCKCLEA</sequence>
<keyword evidence="2" id="KW-1185">Reference proteome</keyword>
<dbReference type="InParanoid" id="A0A078B0I1"/>
<dbReference type="EMBL" id="CCKQ01016291">
    <property type="protein sequence ID" value="CDW88165.1"/>
    <property type="molecule type" value="Genomic_DNA"/>
</dbReference>
<evidence type="ECO:0000313" key="2">
    <source>
        <dbReference type="Proteomes" id="UP000039865"/>
    </source>
</evidence>
<accession>A0A078B0I1</accession>